<reference evidence="3" key="1">
    <citation type="submission" date="2015-09" db="EMBL/GenBank/DDBJ databases">
        <title>Complete sequence of Algoriphagus sp. M8-2.</title>
        <authorList>
            <person name="Shintani M."/>
        </authorList>
    </citation>
    <scope>NUCLEOTIDE SEQUENCE [LARGE SCALE GENOMIC DNA]</scope>
    <source>
        <strain evidence="3">M8-2</strain>
    </source>
</reference>
<evidence type="ECO:0000313" key="2">
    <source>
        <dbReference type="EMBL" id="AMQ55799.1"/>
    </source>
</evidence>
<dbReference type="PATRIC" id="fig|1727163.4.peg.1085"/>
<reference evidence="2 3" key="2">
    <citation type="journal article" date="2016" name="Genome Announc.">
        <title>Complete Genome Sequence of Algoriphagus sp. Strain M8-2, Isolated from a Brackish Lake.</title>
        <authorList>
            <person name="Muraguchi Y."/>
            <person name="Kushimoto K."/>
            <person name="Ohtsubo Y."/>
            <person name="Suzuki T."/>
            <person name="Dohra H."/>
            <person name="Kimbara K."/>
            <person name="Shintani M."/>
        </authorList>
    </citation>
    <scope>NUCLEOTIDE SEQUENCE [LARGE SCALE GENOMIC DNA]</scope>
    <source>
        <strain evidence="2 3">M8-2</strain>
    </source>
</reference>
<dbReference type="RefSeq" id="WP_067544471.1">
    <property type="nucleotide sequence ID" value="NZ_CP012836.1"/>
</dbReference>
<name>A0A142EKZ4_9BACT</name>
<organism evidence="2 3">
    <name type="scientific">Algoriphagus sanaruensis</name>
    <dbReference type="NCBI Taxonomy" id="1727163"/>
    <lineage>
        <taxon>Bacteria</taxon>
        <taxon>Pseudomonadati</taxon>
        <taxon>Bacteroidota</taxon>
        <taxon>Cytophagia</taxon>
        <taxon>Cytophagales</taxon>
        <taxon>Cyclobacteriaceae</taxon>
        <taxon>Algoriphagus</taxon>
    </lineage>
</organism>
<evidence type="ECO:0000256" key="1">
    <source>
        <dbReference type="SAM" id="Phobius"/>
    </source>
</evidence>
<keyword evidence="1" id="KW-1133">Transmembrane helix</keyword>
<sequence length="98" mass="11705">MEAFLFGKWVIYILLSMGWGGLFIFQLIQYWAFRRQETKRFLHLRQLQQLVELELRRSRILSQSSSKELILPASVQEQLELINLQLEALKKSEIKNQP</sequence>
<proteinExistence type="predicted"/>
<dbReference type="EMBL" id="CP012836">
    <property type="protein sequence ID" value="AMQ55799.1"/>
    <property type="molecule type" value="Genomic_DNA"/>
</dbReference>
<gene>
    <name evidence="2" type="ORF">AO498_05205</name>
</gene>
<keyword evidence="3" id="KW-1185">Reference proteome</keyword>
<dbReference type="AlphaFoldDB" id="A0A142EKZ4"/>
<keyword evidence="1" id="KW-0812">Transmembrane</keyword>
<dbReference type="KEGG" id="alm:AO498_05205"/>
<keyword evidence="1" id="KW-0472">Membrane</keyword>
<protein>
    <submittedName>
        <fullName evidence="2">Uncharacterized protein</fullName>
    </submittedName>
</protein>
<accession>A0A142EKZ4</accession>
<evidence type="ECO:0000313" key="3">
    <source>
        <dbReference type="Proteomes" id="UP000073816"/>
    </source>
</evidence>
<feature type="transmembrane region" description="Helical" evidence="1">
    <location>
        <begin position="12"/>
        <end position="33"/>
    </location>
</feature>
<dbReference type="Proteomes" id="UP000073816">
    <property type="component" value="Chromosome"/>
</dbReference>